<dbReference type="AlphaFoldDB" id="A0A1H0V8W0"/>
<comment type="similarity">
    <text evidence="1">Belongs to the outer membrane factor (OMF) (TC 1.B.17) family.</text>
</comment>
<evidence type="ECO:0000256" key="1">
    <source>
        <dbReference type="ARBA" id="ARBA00007613"/>
    </source>
</evidence>
<accession>A0A1H0V8W0</accession>
<sequence>MTRAHFSLAPLCPRLPAGAALAAALLAAGCTNLAPPFWKPALPVPEAVGTPSDRGTDSVALTDAPDIGLGPWESFITEPRLRSVITQSLEANRDLRVAVLAIERARAQYGVSRADLFPTVAATGAGTRARTADDLTAAGRANTTAQYSAQIGFTSYEIDFFGRIRNLNDAALQEFLRVGDNARSVRLSLVSDVAGAWLALDADARRLLLARETLRTRSQSLALARRSYEQGATSGLTLTQTQATVDTARADLASAATQLAKDRNALHLLVGRPVDDALLPPAALEALAPPPAEAEAATPGGARAGSPDPARWQRPTVSVAQALAVPAGSLPSSTLLRRPDVQAAERSLRGSFANIGAARAAFFPSLTLTTSVGTASNELSGLFGAGNGTWSFAPQIRLPIFDGGRNRANLRVAEVAQETAVAQYEKTVQTAFREAADALAERATLQERLQAQQSLVDSSQRALDLTLARWRLGADSYLAVLDAQRSLYTAQQGLIGVQLADQSNRVTLYKVLGGWGEEPDAGRP</sequence>
<dbReference type="InterPro" id="IPR003423">
    <property type="entry name" value="OMP_efflux"/>
</dbReference>
<dbReference type="SUPFAM" id="SSF56954">
    <property type="entry name" value="Outer membrane efflux proteins (OEP)"/>
    <property type="match status" value="1"/>
</dbReference>
<feature type="coiled-coil region" evidence="2">
    <location>
        <begin position="421"/>
        <end position="455"/>
    </location>
</feature>
<keyword evidence="6" id="KW-1185">Reference proteome</keyword>
<dbReference type="PANTHER" id="PTHR30203:SF32">
    <property type="entry name" value="CATION EFFLUX SYSTEM PROTEIN CUSC"/>
    <property type="match status" value="1"/>
</dbReference>
<keyword evidence="5" id="KW-0449">Lipoprotein</keyword>
<dbReference type="Gene3D" id="2.20.200.10">
    <property type="entry name" value="Outer membrane efflux proteins (OEP)"/>
    <property type="match status" value="2"/>
</dbReference>
<proteinExistence type="inferred from homology"/>
<protein>
    <submittedName>
        <fullName evidence="5">Efflux transporter, outer membrane factor (OMF) lipoprotein, NodT family</fullName>
    </submittedName>
</protein>
<organism evidence="5 6">
    <name type="scientific">Paracidovorax cattleyae</name>
    <dbReference type="NCBI Taxonomy" id="80868"/>
    <lineage>
        <taxon>Bacteria</taxon>
        <taxon>Pseudomonadati</taxon>
        <taxon>Pseudomonadota</taxon>
        <taxon>Betaproteobacteria</taxon>
        <taxon>Burkholderiales</taxon>
        <taxon>Comamonadaceae</taxon>
        <taxon>Paracidovorax</taxon>
    </lineage>
</organism>
<dbReference type="OrthoDB" id="9770517at2"/>
<keyword evidence="4" id="KW-0732">Signal</keyword>
<dbReference type="PROSITE" id="PS51257">
    <property type="entry name" value="PROKAR_LIPOPROTEIN"/>
    <property type="match status" value="1"/>
</dbReference>
<dbReference type="InterPro" id="IPR010131">
    <property type="entry name" value="MdtP/NodT-like"/>
</dbReference>
<feature type="region of interest" description="Disordered" evidence="3">
    <location>
        <begin position="290"/>
        <end position="312"/>
    </location>
</feature>
<dbReference type="Proteomes" id="UP000199317">
    <property type="component" value="Unassembled WGS sequence"/>
</dbReference>
<dbReference type="Gene3D" id="1.20.1600.10">
    <property type="entry name" value="Outer membrane efflux proteins (OEP)"/>
    <property type="match status" value="2"/>
</dbReference>
<feature type="chain" id="PRO_5011518585" evidence="4">
    <location>
        <begin position="23"/>
        <end position="524"/>
    </location>
</feature>
<gene>
    <name evidence="5" type="ORF">SAMN04489708_12432</name>
</gene>
<evidence type="ECO:0000313" key="6">
    <source>
        <dbReference type="Proteomes" id="UP000199317"/>
    </source>
</evidence>
<evidence type="ECO:0000313" key="5">
    <source>
        <dbReference type="EMBL" id="SDP74831.1"/>
    </source>
</evidence>
<evidence type="ECO:0000256" key="3">
    <source>
        <dbReference type="SAM" id="MobiDB-lite"/>
    </source>
</evidence>
<dbReference type="RefSeq" id="WP_092836925.1">
    <property type="nucleotide sequence ID" value="NZ_FNJL01000024.1"/>
</dbReference>
<evidence type="ECO:0000256" key="4">
    <source>
        <dbReference type="SAM" id="SignalP"/>
    </source>
</evidence>
<dbReference type="Pfam" id="PF02321">
    <property type="entry name" value="OEP"/>
    <property type="match status" value="2"/>
</dbReference>
<evidence type="ECO:0000256" key="2">
    <source>
        <dbReference type="SAM" id="Coils"/>
    </source>
</evidence>
<dbReference type="GO" id="GO:0015562">
    <property type="term" value="F:efflux transmembrane transporter activity"/>
    <property type="evidence" value="ECO:0007669"/>
    <property type="project" value="InterPro"/>
</dbReference>
<dbReference type="EMBL" id="FNJL01000024">
    <property type="protein sequence ID" value="SDP74831.1"/>
    <property type="molecule type" value="Genomic_DNA"/>
</dbReference>
<feature type="signal peptide" evidence="4">
    <location>
        <begin position="1"/>
        <end position="22"/>
    </location>
</feature>
<dbReference type="PANTHER" id="PTHR30203">
    <property type="entry name" value="OUTER MEMBRANE CATION EFFLUX PROTEIN"/>
    <property type="match status" value="1"/>
</dbReference>
<reference evidence="6" key="1">
    <citation type="submission" date="2016-10" db="EMBL/GenBank/DDBJ databases">
        <authorList>
            <person name="Varghese N."/>
            <person name="Submissions S."/>
        </authorList>
    </citation>
    <scope>NUCLEOTIDE SEQUENCE [LARGE SCALE GENOMIC DNA]</scope>
    <source>
        <strain evidence="6">DSM 17101</strain>
    </source>
</reference>
<keyword evidence="2" id="KW-0175">Coiled coil</keyword>
<name>A0A1H0V8W0_9BURK</name>